<dbReference type="EMBL" id="GL377303">
    <property type="protein sequence ID" value="EFJ00247.1"/>
    <property type="molecule type" value="Genomic_DNA"/>
</dbReference>
<dbReference type="GeneID" id="9597407"/>
<dbReference type="Proteomes" id="UP000007431">
    <property type="component" value="Unassembled WGS sequence"/>
</dbReference>
<dbReference type="HOGENOM" id="CLU_116351_2_0_1"/>
<accession>D8PWP3</accession>
<dbReference type="AlphaFoldDB" id="D8PWP3"/>
<dbReference type="InterPro" id="IPR046670">
    <property type="entry name" value="DUF6540"/>
</dbReference>
<sequence>MASSPSPPSAAHPLIVYQRALDSHVRRTEHWGLAVLFSRTDARIFEIVGNMDSFGYVPRAARKYASDPAWRGGLYIAHVAPADIDALDARLRALPIVKNDPDFDCQTWVLGALRILKQDGVISTEIDVREPIVRAELELEKERWEAADDTVDERLFPHAAR</sequence>
<evidence type="ECO:0000313" key="2">
    <source>
        <dbReference type="Proteomes" id="UP000007431"/>
    </source>
</evidence>
<dbReference type="RefSeq" id="XP_003035149.1">
    <property type="nucleotide sequence ID" value="XM_003035103.1"/>
</dbReference>
<dbReference type="OrthoDB" id="37659at2759"/>
<organism evidence="2">
    <name type="scientific">Schizophyllum commune (strain H4-8 / FGSC 9210)</name>
    <name type="common">Split gill fungus</name>
    <dbReference type="NCBI Taxonomy" id="578458"/>
    <lineage>
        <taxon>Eukaryota</taxon>
        <taxon>Fungi</taxon>
        <taxon>Dikarya</taxon>
        <taxon>Basidiomycota</taxon>
        <taxon>Agaricomycotina</taxon>
        <taxon>Agaricomycetes</taxon>
        <taxon>Agaricomycetidae</taxon>
        <taxon>Agaricales</taxon>
        <taxon>Schizophyllaceae</taxon>
        <taxon>Schizophyllum</taxon>
    </lineage>
</organism>
<protein>
    <submittedName>
        <fullName evidence="1">Uncharacterized protein</fullName>
    </submittedName>
</protein>
<gene>
    <name evidence="1" type="ORF">SCHCODRAFT_232563</name>
</gene>
<keyword evidence="2" id="KW-1185">Reference proteome</keyword>
<dbReference type="VEuPathDB" id="FungiDB:SCHCODRAFT_02484843"/>
<dbReference type="Pfam" id="PF20174">
    <property type="entry name" value="DUF6540"/>
    <property type="match status" value="1"/>
</dbReference>
<reference evidence="1 2" key="1">
    <citation type="journal article" date="2010" name="Nat. Biotechnol.">
        <title>Genome sequence of the model mushroom Schizophyllum commune.</title>
        <authorList>
            <person name="Ohm R.A."/>
            <person name="de Jong J.F."/>
            <person name="Lugones L.G."/>
            <person name="Aerts A."/>
            <person name="Kothe E."/>
            <person name="Stajich J.E."/>
            <person name="de Vries R.P."/>
            <person name="Record E."/>
            <person name="Levasseur A."/>
            <person name="Baker S.E."/>
            <person name="Bartholomew K.A."/>
            <person name="Coutinho P.M."/>
            <person name="Erdmann S."/>
            <person name="Fowler T.J."/>
            <person name="Gathman A.C."/>
            <person name="Lombard V."/>
            <person name="Henrissat B."/>
            <person name="Knabe N."/>
            <person name="Kuees U."/>
            <person name="Lilly W.W."/>
            <person name="Lindquist E."/>
            <person name="Lucas S."/>
            <person name="Magnuson J.K."/>
            <person name="Piumi F."/>
            <person name="Raudaskoski M."/>
            <person name="Salamov A."/>
            <person name="Schmutz J."/>
            <person name="Schwarze F.W.M.R."/>
            <person name="vanKuyk P.A."/>
            <person name="Horton J.S."/>
            <person name="Grigoriev I.V."/>
            <person name="Woesten H.A.B."/>
        </authorList>
    </citation>
    <scope>NUCLEOTIDE SEQUENCE [LARGE SCALE GENOMIC DNA]</scope>
    <source>
        <strain evidence="2">H4-8 / FGSC 9210</strain>
    </source>
</reference>
<dbReference type="KEGG" id="scm:SCHCO_02484843"/>
<dbReference type="OMA" id="RRTEHWA"/>
<proteinExistence type="predicted"/>
<evidence type="ECO:0000313" key="1">
    <source>
        <dbReference type="EMBL" id="EFJ00247.1"/>
    </source>
</evidence>
<name>D8PWP3_SCHCM</name>
<dbReference type="InParanoid" id="D8PWP3"/>